<dbReference type="Gene3D" id="1.25.40.10">
    <property type="entry name" value="Tetratricopeptide repeat domain"/>
    <property type="match status" value="1"/>
</dbReference>
<dbReference type="EC" id="3.1.26.5" evidence="5"/>
<gene>
    <name evidence="16" type="ORF">PAUS00366_LOCUS5504</name>
    <name evidence="17" type="ORF">PAUS00366_LOCUS5505</name>
    <name evidence="18" type="ORF">PAUS00366_LOCUS5506</name>
</gene>
<evidence type="ECO:0000256" key="6">
    <source>
        <dbReference type="ARBA" id="ARBA00022694"/>
    </source>
</evidence>
<protein>
    <recommendedName>
        <fullName evidence="5">ribonuclease P</fullName>
        <ecNumber evidence="5">3.1.26.5</ecNumber>
    </recommendedName>
</protein>
<evidence type="ECO:0000256" key="12">
    <source>
        <dbReference type="ARBA" id="ARBA00022946"/>
    </source>
</evidence>
<comment type="catalytic activity">
    <reaction evidence="1">
        <text>Endonucleolytic cleavage of RNA, removing 5'-extranucleotides from tRNA precursor.</text>
        <dbReference type="EC" id="3.1.26.5"/>
    </reaction>
</comment>
<organism evidence="16">
    <name type="scientific">Pseudo-nitzschia australis</name>
    <dbReference type="NCBI Taxonomy" id="44445"/>
    <lineage>
        <taxon>Eukaryota</taxon>
        <taxon>Sar</taxon>
        <taxon>Stramenopiles</taxon>
        <taxon>Ochrophyta</taxon>
        <taxon>Bacillariophyta</taxon>
        <taxon>Bacillariophyceae</taxon>
        <taxon>Bacillariophycidae</taxon>
        <taxon>Bacillariales</taxon>
        <taxon>Bacillariaceae</taxon>
        <taxon>Pseudo-nitzschia</taxon>
    </lineage>
</organism>
<comment type="cofactor">
    <cofactor evidence="2">
        <name>Mg(2+)</name>
        <dbReference type="ChEBI" id="CHEBI:18420"/>
    </cofactor>
</comment>
<dbReference type="PANTHER" id="PTHR13547:SF1">
    <property type="entry name" value="MITOCHONDRIAL RIBONUCLEASE P CATALYTIC SUBUNIT"/>
    <property type="match status" value="1"/>
</dbReference>
<evidence type="ECO:0000256" key="14">
    <source>
        <dbReference type="SAM" id="MobiDB-lite"/>
    </source>
</evidence>
<dbReference type="InterPro" id="IPR011990">
    <property type="entry name" value="TPR-like_helical_dom_sf"/>
</dbReference>
<accession>A0A6U9X7K5</accession>
<keyword evidence="13" id="KW-0496">Mitochondrion</keyword>
<feature type="region of interest" description="Disordered" evidence="14">
    <location>
        <begin position="157"/>
        <end position="208"/>
    </location>
</feature>
<evidence type="ECO:0000256" key="9">
    <source>
        <dbReference type="ARBA" id="ARBA00022801"/>
    </source>
</evidence>
<evidence type="ECO:0000256" key="5">
    <source>
        <dbReference type="ARBA" id="ARBA00012179"/>
    </source>
</evidence>
<name>A0A6U9X7K5_9STRA</name>
<dbReference type="InterPro" id="IPR031595">
    <property type="entry name" value="PRORP_C"/>
</dbReference>
<dbReference type="AlphaFoldDB" id="A0A6U9X7K5"/>
<evidence type="ECO:0000256" key="4">
    <source>
        <dbReference type="ARBA" id="ARBA00007626"/>
    </source>
</evidence>
<comment type="similarity">
    <text evidence="4">Belongs to the PPR family. P subfamily.</text>
</comment>
<evidence type="ECO:0000256" key="8">
    <source>
        <dbReference type="ARBA" id="ARBA00022723"/>
    </source>
</evidence>
<feature type="region of interest" description="Disordered" evidence="14">
    <location>
        <begin position="374"/>
        <end position="399"/>
    </location>
</feature>
<keyword evidence="7" id="KW-0540">Nuclease</keyword>
<evidence type="ECO:0000259" key="15">
    <source>
        <dbReference type="Pfam" id="PF16953"/>
    </source>
</evidence>
<evidence type="ECO:0000256" key="11">
    <source>
        <dbReference type="ARBA" id="ARBA00022842"/>
    </source>
</evidence>
<evidence type="ECO:0000313" key="16">
    <source>
        <dbReference type="EMBL" id="CAE0712752.1"/>
    </source>
</evidence>
<feature type="compositionally biased region" description="Low complexity" evidence="14">
    <location>
        <begin position="124"/>
        <end position="142"/>
    </location>
</feature>
<dbReference type="EMBL" id="HBIX01007028">
    <property type="protein sequence ID" value="CAE0712752.1"/>
    <property type="molecule type" value="Transcribed_RNA"/>
</dbReference>
<evidence type="ECO:0000256" key="13">
    <source>
        <dbReference type="ARBA" id="ARBA00023128"/>
    </source>
</evidence>
<evidence type="ECO:0000256" key="10">
    <source>
        <dbReference type="ARBA" id="ARBA00022833"/>
    </source>
</evidence>
<keyword evidence="8" id="KW-0479">Metal-binding</keyword>
<evidence type="ECO:0000313" key="17">
    <source>
        <dbReference type="EMBL" id="CAE0712753.1"/>
    </source>
</evidence>
<feature type="compositionally biased region" description="Polar residues" evidence="14">
    <location>
        <begin position="157"/>
        <end position="172"/>
    </location>
</feature>
<keyword evidence="11" id="KW-0460">Magnesium</keyword>
<keyword evidence="12" id="KW-0809">Transit peptide</keyword>
<comment type="subcellular location">
    <subcellularLocation>
        <location evidence="3">Mitochondrion</location>
    </subcellularLocation>
</comment>
<dbReference type="EMBL" id="HBIX01007030">
    <property type="protein sequence ID" value="CAE0712754.1"/>
    <property type="molecule type" value="Transcribed_RNA"/>
</dbReference>
<feature type="domain" description="PRORP" evidence="15">
    <location>
        <begin position="745"/>
        <end position="1012"/>
    </location>
</feature>
<dbReference type="Gene3D" id="3.40.50.11980">
    <property type="match status" value="1"/>
</dbReference>
<dbReference type="PANTHER" id="PTHR13547">
    <property type="match status" value="1"/>
</dbReference>
<keyword evidence="9" id="KW-0378">Hydrolase</keyword>
<sequence length="1026" mass="116923">MDGRHRFLPLLRRWATFGPIRTAKNDFLAVSSIQQSILSPRPIDESLYRREQCRYYKTSDDDDDESRDMQEQKTAFLRALEGNKNRNRNAGSLRNTATTKNKPNDKMKRVPNYRNHNHNSIYSRRTNNRNNFRTTTATSSGTSKKLTLDEFFANLEGTQTEESNSNFGSTKTSRTRIIRKGGGQGQQRKLGHQHSNNRRKSMPTKRETTAADMGSFFDDVDALMERKQEEKAKGGAILSMLPTENIDSPLSVPAFRSSIADIIPPRPPISRSVSTNDGTMIRNIDENFQNFTYNIDSWDQYTELLEEIMEGPKFLARLKKKKKKTVDEDDNTEKKRQIMQIVEWLRSDMPAIETHQHLPTLGAALKGENRIEEVDDNSNDNNATDENSEGMATIGMNTGRSGRFRKELTAQKERFMKEMGWTKGQYDVATGALVALGGLCAKRCMAPPLDVAWSKLKELGYPMKNKDVLHNYLYVASTFSLPRRKVTMTNNKRTNLGLFGDERIGDQDEGGAVENGSSLSILDFLDGMPNSSSNIAGDEDDGGDDGIDVSAEVALCHDFFHEATEQSIGIHVRRLVHLGKANEAERLLDATMKSDDLRLRTYAPIYQTYLDQGDVSSAFKLFVKMKEVENVLLQTETYVQLIACIAENGYFRTVAKEINGMEELPYPVKCGPELFDVLASELAEHSIEITSASAKRLYNAFQRGFKGHDLKMNLKQLHLLESLRTNDDLAQPEELIVSRVRIDESTGKCPRSGSQLRLINLDCAQKKQFQDGLLYLVSSTYQERHRNARKVDVAEKLKRFGGWLQNRDGKTPTAIIDGPNIAYYMQNFQQGTFNYHQIKFVSDALENMGENVLVVLPKKYTYDSFTIQVAGRTAKQTLSSEERDIRDDLLTKGKACVVPVGHLDDYYWMFASVSMDEEFVPPDNPEGRWPGNRPMLISNDKLRDHKMSLLEPRLFRRWFSNFLVNFTFSAFVNDECVDREIGFRTADFYSREIQGNFDQNGTVWHLPVRDWDENESMCIRIPNKKE</sequence>
<evidence type="ECO:0000256" key="1">
    <source>
        <dbReference type="ARBA" id="ARBA00000928"/>
    </source>
</evidence>
<reference evidence="16" key="1">
    <citation type="submission" date="2021-01" db="EMBL/GenBank/DDBJ databases">
        <authorList>
            <person name="Corre E."/>
            <person name="Pelletier E."/>
            <person name="Niang G."/>
            <person name="Scheremetjew M."/>
            <person name="Finn R."/>
            <person name="Kale V."/>
            <person name="Holt S."/>
            <person name="Cochrane G."/>
            <person name="Meng A."/>
            <person name="Brown T."/>
            <person name="Cohen L."/>
        </authorList>
    </citation>
    <scope>NUCLEOTIDE SEQUENCE</scope>
    <source>
        <strain evidence="16">10249 10 AB</strain>
    </source>
</reference>
<dbReference type="Pfam" id="PF16953">
    <property type="entry name" value="PRORP"/>
    <property type="match status" value="1"/>
</dbReference>
<dbReference type="GO" id="GO:0046872">
    <property type="term" value="F:metal ion binding"/>
    <property type="evidence" value="ECO:0007669"/>
    <property type="project" value="UniProtKB-KW"/>
</dbReference>
<dbReference type="GO" id="GO:0005739">
    <property type="term" value="C:mitochondrion"/>
    <property type="evidence" value="ECO:0007669"/>
    <property type="project" value="UniProtKB-SubCell"/>
</dbReference>
<feature type="compositionally biased region" description="Basic residues" evidence="14">
    <location>
        <begin position="189"/>
        <end position="203"/>
    </location>
</feature>
<feature type="region of interest" description="Disordered" evidence="14">
    <location>
        <begin position="81"/>
        <end position="142"/>
    </location>
</feature>
<dbReference type="GO" id="GO:0004526">
    <property type="term" value="F:ribonuclease P activity"/>
    <property type="evidence" value="ECO:0007669"/>
    <property type="project" value="UniProtKB-EC"/>
</dbReference>
<evidence type="ECO:0000256" key="2">
    <source>
        <dbReference type="ARBA" id="ARBA00001946"/>
    </source>
</evidence>
<dbReference type="GO" id="GO:0001682">
    <property type="term" value="P:tRNA 5'-leader removal"/>
    <property type="evidence" value="ECO:0007669"/>
    <property type="project" value="TreeGrafter"/>
</dbReference>
<proteinExistence type="inferred from homology"/>
<keyword evidence="6" id="KW-0819">tRNA processing</keyword>
<evidence type="ECO:0000256" key="7">
    <source>
        <dbReference type="ARBA" id="ARBA00022722"/>
    </source>
</evidence>
<feature type="compositionally biased region" description="Polar residues" evidence="14">
    <location>
        <begin position="88"/>
        <end position="101"/>
    </location>
</feature>
<keyword evidence="10" id="KW-0862">Zinc</keyword>
<dbReference type="EMBL" id="HBIX01007029">
    <property type="protein sequence ID" value="CAE0712753.1"/>
    <property type="molecule type" value="Transcribed_RNA"/>
</dbReference>
<evidence type="ECO:0000256" key="3">
    <source>
        <dbReference type="ARBA" id="ARBA00004173"/>
    </source>
</evidence>
<evidence type="ECO:0000313" key="18">
    <source>
        <dbReference type="EMBL" id="CAE0712754.1"/>
    </source>
</evidence>